<keyword evidence="2" id="KW-1185">Reference proteome</keyword>
<dbReference type="Proteomes" id="UP000005551">
    <property type="component" value="Unassembled WGS sequence"/>
</dbReference>
<sequence length="74" mass="8221">MSSTFLSAAEMPREQEFRISALHTSPIQVQLQALGVLVGKPIRLLQQALSGVPWPFRWEAHASASERKKQPPSP</sequence>
<name>I5C071_9BACT</name>
<gene>
    <name evidence="1" type="ORF">A3SI_13874</name>
</gene>
<evidence type="ECO:0000313" key="1">
    <source>
        <dbReference type="EMBL" id="EIM75223.1"/>
    </source>
</evidence>
<reference evidence="1 2" key="1">
    <citation type="submission" date="2012-05" db="EMBL/GenBank/DDBJ databases">
        <title>Genome sequence of Nitritalea halalkaliphila LW7.</title>
        <authorList>
            <person name="Jangir P.K."/>
            <person name="Singh A."/>
            <person name="Shivaji S."/>
            <person name="Sharma R."/>
        </authorList>
    </citation>
    <scope>NUCLEOTIDE SEQUENCE [LARGE SCALE GENOMIC DNA]</scope>
    <source>
        <strain evidence="1 2">LW7</strain>
    </source>
</reference>
<evidence type="ECO:0000313" key="2">
    <source>
        <dbReference type="Proteomes" id="UP000005551"/>
    </source>
</evidence>
<accession>I5C071</accession>
<protein>
    <submittedName>
        <fullName evidence="1">Uncharacterized protein</fullName>
    </submittedName>
</protein>
<dbReference type="EMBL" id="AJYA01000031">
    <property type="protein sequence ID" value="EIM75223.1"/>
    <property type="molecule type" value="Genomic_DNA"/>
</dbReference>
<dbReference type="STRING" id="1189621.A3SI_13874"/>
<proteinExistence type="predicted"/>
<comment type="caution">
    <text evidence="1">The sequence shown here is derived from an EMBL/GenBank/DDBJ whole genome shotgun (WGS) entry which is preliminary data.</text>
</comment>
<dbReference type="RefSeq" id="WP_009055952.1">
    <property type="nucleotide sequence ID" value="NZ_AJYA01000031.1"/>
</dbReference>
<organism evidence="1 2">
    <name type="scientific">Nitritalea halalkaliphila LW7</name>
    <dbReference type="NCBI Taxonomy" id="1189621"/>
    <lineage>
        <taxon>Bacteria</taxon>
        <taxon>Pseudomonadati</taxon>
        <taxon>Bacteroidota</taxon>
        <taxon>Cytophagia</taxon>
        <taxon>Cytophagales</taxon>
        <taxon>Cyclobacteriaceae</taxon>
        <taxon>Nitritalea</taxon>
    </lineage>
</organism>
<dbReference type="AlphaFoldDB" id="I5C071"/>